<protein>
    <submittedName>
        <fullName evidence="1">Uncharacterized protein</fullName>
    </submittedName>
</protein>
<sequence>MICPLCDKSTKIGLTNILRYGEERSVFYCRDCGLGFLENMESEEMLKQFYADEYRKKYKPRLDKETNAEDLFECSYRFQEDRLKIISPWLDKGKKLLEIGCSAGMFLFNVKDKVKEVVGIELDKKAAAYAEKKCGCKVYTDELIATPLEKKSFDIICAFQVIEHVRYPVNYLMKIREYLKDNGVLYIEAPNLNDVLVSIYDLANHKNFYYHSAHLYYFSKKSLNILFEKAGFEGHLYFMQDYSVLNHFHWILNDMPQSSCMEGLCTPEFPFQNRITDDIKSRMNTLLRRFNEEYKQLLADLEITSNISFVGTKK</sequence>
<dbReference type="PANTHER" id="PTHR43861:SF6">
    <property type="entry name" value="METHYLTRANSFERASE TYPE 11"/>
    <property type="match status" value="1"/>
</dbReference>
<dbReference type="Pfam" id="PF13489">
    <property type="entry name" value="Methyltransf_23"/>
    <property type="match status" value="1"/>
</dbReference>
<dbReference type="AlphaFoldDB" id="A0A6G7GXP1"/>
<reference evidence="1 2" key="1">
    <citation type="submission" date="2020-02" db="EMBL/GenBank/DDBJ databases">
        <title>Newly sequenced genome of strain CSTR1 showed variability in Candidatus Kuenenia stuttgartiensis genomes.</title>
        <authorList>
            <person name="Ding C."/>
            <person name="Adrian L."/>
        </authorList>
    </citation>
    <scope>NUCLEOTIDE SEQUENCE [LARGE SCALE GENOMIC DNA]</scope>
    <source>
        <strain evidence="1 2">CSTR1</strain>
    </source>
</reference>
<accession>A0A6G7GXP1</accession>
<dbReference type="SUPFAM" id="SSF53335">
    <property type="entry name" value="S-adenosyl-L-methionine-dependent methyltransferases"/>
    <property type="match status" value="1"/>
</dbReference>
<dbReference type="RefSeq" id="WP_164995604.1">
    <property type="nucleotide sequence ID" value="NZ_CP049055.1"/>
</dbReference>
<dbReference type="InterPro" id="IPR029063">
    <property type="entry name" value="SAM-dependent_MTases_sf"/>
</dbReference>
<dbReference type="Gene3D" id="3.40.50.150">
    <property type="entry name" value="Vaccinia Virus protein VP39"/>
    <property type="match status" value="1"/>
</dbReference>
<organism evidence="1 2">
    <name type="scientific">Kuenenia stuttgartiensis</name>
    <dbReference type="NCBI Taxonomy" id="174633"/>
    <lineage>
        <taxon>Bacteria</taxon>
        <taxon>Pseudomonadati</taxon>
        <taxon>Planctomycetota</taxon>
        <taxon>Candidatus Brocadiia</taxon>
        <taxon>Candidatus Brocadiales</taxon>
        <taxon>Candidatus Brocadiaceae</taxon>
        <taxon>Candidatus Kuenenia</taxon>
    </lineage>
</organism>
<evidence type="ECO:0000313" key="1">
    <source>
        <dbReference type="EMBL" id="QII14124.1"/>
    </source>
</evidence>
<proteinExistence type="predicted"/>
<dbReference type="PANTHER" id="PTHR43861">
    <property type="entry name" value="TRANS-ACONITATE 2-METHYLTRANSFERASE-RELATED"/>
    <property type="match status" value="1"/>
</dbReference>
<dbReference type="Proteomes" id="UP000501926">
    <property type="component" value="Chromosome"/>
</dbReference>
<name>A0A6G7GXP1_KUEST</name>
<evidence type="ECO:0000313" key="2">
    <source>
        <dbReference type="Proteomes" id="UP000501926"/>
    </source>
</evidence>
<dbReference type="EMBL" id="CP049055">
    <property type="protein sequence ID" value="QII14124.1"/>
    <property type="molecule type" value="Genomic_DNA"/>
</dbReference>
<gene>
    <name evidence="1" type="ORF">KsCSTR_47470</name>
</gene>